<dbReference type="PRINTS" id="PR00171">
    <property type="entry name" value="SUGRTRNSPORT"/>
</dbReference>
<organism evidence="9 10">
    <name type="scientific">Fonsecaea nubica</name>
    <dbReference type="NCBI Taxonomy" id="856822"/>
    <lineage>
        <taxon>Eukaryota</taxon>
        <taxon>Fungi</taxon>
        <taxon>Dikarya</taxon>
        <taxon>Ascomycota</taxon>
        <taxon>Pezizomycotina</taxon>
        <taxon>Eurotiomycetes</taxon>
        <taxon>Chaetothyriomycetidae</taxon>
        <taxon>Chaetothyriales</taxon>
        <taxon>Herpotrichiellaceae</taxon>
        <taxon>Fonsecaea</taxon>
    </lineage>
</organism>
<evidence type="ECO:0000256" key="6">
    <source>
        <dbReference type="ARBA" id="ARBA00023136"/>
    </source>
</evidence>
<feature type="domain" description="Major facilitator superfamily (MFS) profile" evidence="8">
    <location>
        <begin position="27"/>
        <end position="471"/>
    </location>
</feature>
<keyword evidence="10" id="KW-1185">Reference proteome</keyword>
<dbReference type="InterPro" id="IPR005829">
    <property type="entry name" value="Sugar_transporter_CS"/>
</dbReference>
<evidence type="ECO:0000256" key="5">
    <source>
        <dbReference type="ARBA" id="ARBA00022989"/>
    </source>
</evidence>
<evidence type="ECO:0000259" key="8">
    <source>
        <dbReference type="PROSITE" id="PS50850"/>
    </source>
</evidence>
<keyword evidence="3" id="KW-0813">Transport</keyword>
<dbReference type="PROSITE" id="PS50850">
    <property type="entry name" value="MFS"/>
    <property type="match status" value="2"/>
</dbReference>
<dbReference type="RefSeq" id="XP_022496702.1">
    <property type="nucleotide sequence ID" value="XM_022647338.1"/>
</dbReference>
<feature type="transmembrane region" description="Helical" evidence="7">
    <location>
        <begin position="417"/>
        <end position="435"/>
    </location>
</feature>
<dbReference type="Gene3D" id="1.20.1250.20">
    <property type="entry name" value="MFS general substrate transporter like domains"/>
    <property type="match status" value="2"/>
</dbReference>
<evidence type="ECO:0000313" key="10">
    <source>
        <dbReference type="Proteomes" id="UP000185904"/>
    </source>
</evidence>
<dbReference type="AlphaFoldDB" id="A0A178CKB2"/>
<feature type="transmembrane region" description="Helical" evidence="7">
    <location>
        <begin position="936"/>
        <end position="957"/>
    </location>
</feature>
<feature type="transmembrane region" description="Helical" evidence="7">
    <location>
        <begin position="969"/>
        <end position="989"/>
    </location>
</feature>
<sequence length="1082" mass="118112">MGLFRHDAGDVVDASHSAKANTYNFSVVFFSALGSFTYGYNSSIIGSVFGLPAFWDYFDLSLTGPNANKGNDMIGAANGLFAGGGIIGALIVNWILNKLGRCRSIQIVCAICVISAAIQGGAAHIAMFLVGRFLNGVGVGMIQVTVPAYMSELSPAKQRGRMTGSHGVLVVCGYGAAAFTGLGCYFAAPQVQWRLCLSLQIVAPLVLLIGSPWLPESPRWLISKNRELQALEILQKLHSRPNDPAGLAAKEEFYQISKQIELENATGVHGIWGMLQRASYRKRIYSGLLVQCAAQSTGVLVINNYQVLLYNNLGLYGWLPLLLYAIYTSWAAFMNWINAMLLDRLGRIPIITFGLSGCICMMIIETAMVATYAGTDNKGGNAAGVLFLFLFVTFYGGSQDASSYVYCSEIFPTGVRAHGLGTSIAGLFASTLLYTEVAPTAFADIGWKYYLVFILVPAACLPFLWRLPETNGLSLEEIAAKFGDEVAVDLSHLDEERRRALDERLLAVGVNIGSTPSSENEAEGKVTVVADHQEAVLKDRKLDHVPGTVLLNDEAAHSEDITSGLKHGKGSDAHIVLSPQPSEDPNDPLNWPLWKKEVIIAILCFGSMLNAGTNGPFLNASYFEMSQELNTDITTVVLVSGYNLLAAGCIGPFVSAFSRKYGKRPVFLVSTLFDIVGTAIGEAKISYKYLLAARIVQGFSTSAFESLIVSAVGDMYFVHQRGLRISIINFILNSASSLASVICGQVFQKLGWLWLFHMFQIFLVVQFVLMFLFCPETTYIRDTRYNTDTAVDEKLQDLAVIEATHKEMVGEPGQGERTDVPKKKTFVQELAVWTGVYSHDNVLKFLFGPFLTLLNPAACYAVIASGVLNSWYVGSAIILAGIFSGPPWMFNASQIGYVGFGPFIGGLIGSIITGVTSDYVIKYLGRKNKGVYEPEFRLWFMAPAGVACGLGMFLFGYTLEVGAAAELCAFLQGVMMVGVLIGIFATLSYGLDSFREQSNEIFVMNMLFKNFMFYGLSNYANNWVADSGPEQIMYVFGGTSIFLSLLAIPVYIFGKRLRSWWARHDLFKTLKMETHGPVSEMG</sequence>
<evidence type="ECO:0000256" key="3">
    <source>
        <dbReference type="ARBA" id="ARBA00022448"/>
    </source>
</evidence>
<feature type="domain" description="Major facilitator superfamily (MFS) profile" evidence="8">
    <location>
        <begin position="599"/>
        <end position="1082"/>
    </location>
</feature>
<dbReference type="EMBL" id="LVCJ01000079">
    <property type="protein sequence ID" value="OAL29774.1"/>
    <property type="molecule type" value="Genomic_DNA"/>
</dbReference>
<dbReference type="InterPro" id="IPR003663">
    <property type="entry name" value="Sugar/inositol_transpt"/>
</dbReference>
<dbReference type="GO" id="GO:0005351">
    <property type="term" value="F:carbohydrate:proton symporter activity"/>
    <property type="evidence" value="ECO:0007669"/>
    <property type="project" value="TreeGrafter"/>
</dbReference>
<feature type="transmembrane region" description="Helical" evidence="7">
    <location>
        <begin position="379"/>
        <end position="397"/>
    </location>
</feature>
<feature type="transmembrane region" description="Helical" evidence="7">
    <location>
        <begin position="194"/>
        <end position="214"/>
    </location>
</feature>
<comment type="caution">
    <text evidence="9">The sequence shown here is derived from an EMBL/GenBank/DDBJ whole genome shotgun (WGS) entry which is preliminary data.</text>
</comment>
<feature type="transmembrane region" description="Helical" evidence="7">
    <location>
        <begin position="857"/>
        <end position="883"/>
    </location>
</feature>
<reference evidence="9 10" key="1">
    <citation type="submission" date="2016-03" db="EMBL/GenBank/DDBJ databases">
        <title>The draft genome sequence of Fonsecaea nubica causative agent of cutaneous subcutaneous infection in human host.</title>
        <authorList>
            <person name="Costa F."/>
            <person name="Sybren D.H."/>
            <person name="Raittz R.T."/>
            <person name="Weiss V.A."/>
            <person name="Leao A.C."/>
            <person name="Gomes R."/>
            <person name="De Souza E.M."/>
            <person name="Pedrosa F.O."/>
            <person name="Steffens M.B."/>
            <person name="Bombassaro A."/>
            <person name="Tadra-Sfeir M.Z."/>
            <person name="Moreno L.F."/>
            <person name="Najafzadeh M.J."/>
            <person name="Felipe M.S."/>
            <person name="Teixeira M."/>
            <person name="Sun J."/>
            <person name="Xi L."/>
            <person name="Castro M.A."/>
            <person name="Vicente V.A."/>
        </authorList>
    </citation>
    <scope>NUCLEOTIDE SEQUENCE [LARGE SCALE GENOMIC DNA]</scope>
    <source>
        <strain evidence="9 10">CBS 269.64</strain>
    </source>
</reference>
<protein>
    <recommendedName>
        <fullName evidence="8">Major facilitator superfamily (MFS) profile domain-containing protein</fullName>
    </recommendedName>
</protein>
<feature type="transmembrane region" description="Helical" evidence="7">
    <location>
        <begin position="895"/>
        <end position="915"/>
    </location>
</feature>
<dbReference type="GeneID" id="34592466"/>
<keyword evidence="5 7" id="KW-1133">Transmembrane helix</keyword>
<name>A0A178CKB2_9EURO</name>
<feature type="transmembrane region" description="Helical" evidence="7">
    <location>
        <begin position="633"/>
        <end position="654"/>
    </location>
</feature>
<feature type="transmembrane region" description="Helical" evidence="7">
    <location>
        <begin position="75"/>
        <end position="96"/>
    </location>
</feature>
<feature type="transmembrane region" description="Helical" evidence="7">
    <location>
        <begin position="27"/>
        <end position="55"/>
    </location>
</feature>
<evidence type="ECO:0000256" key="4">
    <source>
        <dbReference type="ARBA" id="ARBA00022692"/>
    </source>
</evidence>
<evidence type="ECO:0000256" key="2">
    <source>
        <dbReference type="ARBA" id="ARBA00010992"/>
    </source>
</evidence>
<feature type="transmembrane region" description="Helical" evidence="7">
    <location>
        <begin position="1032"/>
        <end position="1053"/>
    </location>
</feature>
<comment type="subcellular location">
    <subcellularLocation>
        <location evidence="1">Membrane</location>
        <topology evidence="1">Multi-pass membrane protein</topology>
    </subcellularLocation>
</comment>
<feature type="transmembrane region" description="Helical" evidence="7">
    <location>
        <begin position="315"/>
        <end position="336"/>
    </location>
</feature>
<evidence type="ECO:0000313" key="9">
    <source>
        <dbReference type="EMBL" id="OAL29774.1"/>
    </source>
</evidence>
<proteinExistence type="inferred from homology"/>
<keyword evidence="4 7" id="KW-0812">Transmembrane</keyword>
<dbReference type="OrthoDB" id="2585655at2759"/>
<dbReference type="InterPro" id="IPR036259">
    <property type="entry name" value="MFS_trans_sf"/>
</dbReference>
<dbReference type="PANTHER" id="PTHR48022">
    <property type="entry name" value="PLASTIDIC GLUCOSE TRANSPORTER 4"/>
    <property type="match status" value="1"/>
</dbReference>
<evidence type="ECO:0000256" key="7">
    <source>
        <dbReference type="SAM" id="Phobius"/>
    </source>
</evidence>
<dbReference type="InterPro" id="IPR020846">
    <property type="entry name" value="MFS_dom"/>
</dbReference>
<dbReference type="Pfam" id="PF07690">
    <property type="entry name" value="MFS_1"/>
    <property type="match status" value="1"/>
</dbReference>
<feature type="transmembrane region" description="Helical" evidence="7">
    <location>
        <begin position="168"/>
        <end position="188"/>
    </location>
</feature>
<dbReference type="Pfam" id="PF00083">
    <property type="entry name" value="Sugar_tr"/>
    <property type="match status" value="1"/>
</dbReference>
<feature type="transmembrane region" description="Helical" evidence="7">
    <location>
        <begin position="753"/>
        <end position="774"/>
    </location>
</feature>
<feature type="transmembrane region" description="Helical" evidence="7">
    <location>
        <begin position="730"/>
        <end position="747"/>
    </location>
</feature>
<dbReference type="InterPro" id="IPR050360">
    <property type="entry name" value="MFS_Sugar_Transporters"/>
</dbReference>
<gene>
    <name evidence="9" type="ORF">AYO20_09066</name>
</gene>
<dbReference type="InterPro" id="IPR005828">
    <property type="entry name" value="MFS_sugar_transport-like"/>
</dbReference>
<feature type="transmembrane region" description="Helical" evidence="7">
    <location>
        <begin position="447"/>
        <end position="465"/>
    </location>
</feature>
<dbReference type="PANTHER" id="PTHR48022:SF38">
    <property type="entry name" value="MAJOR FACILITATOR SUPERFAMILY (MFS) PROFILE DOMAIN-CONTAINING PROTEIN-RELATED"/>
    <property type="match status" value="1"/>
</dbReference>
<dbReference type="SUPFAM" id="SSF103473">
    <property type="entry name" value="MFS general substrate transporter"/>
    <property type="match status" value="2"/>
</dbReference>
<dbReference type="InterPro" id="IPR011701">
    <property type="entry name" value="MFS"/>
</dbReference>
<feature type="transmembrane region" description="Helical" evidence="7">
    <location>
        <begin position="598"/>
        <end position="618"/>
    </location>
</feature>
<evidence type="ECO:0000256" key="1">
    <source>
        <dbReference type="ARBA" id="ARBA00004141"/>
    </source>
</evidence>
<feature type="transmembrane region" description="Helical" evidence="7">
    <location>
        <begin position="348"/>
        <end position="373"/>
    </location>
</feature>
<keyword evidence="6 7" id="KW-0472">Membrane</keyword>
<dbReference type="PROSITE" id="PS00217">
    <property type="entry name" value="SUGAR_TRANSPORT_2"/>
    <property type="match status" value="1"/>
</dbReference>
<dbReference type="NCBIfam" id="TIGR00879">
    <property type="entry name" value="SP"/>
    <property type="match status" value="1"/>
</dbReference>
<feature type="transmembrane region" description="Helical" evidence="7">
    <location>
        <begin position="1001"/>
        <end position="1020"/>
    </location>
</feature>
<dbReference type="GO" id="GO:0016020">
    <property type="term" value="C:membrane"/>
    <property type="evidence" value="ECO:0007669"/>
    <property type="project" value="UniProtKB-SubCell"/>
</dbReference>
<dbReference type="Proteomes" id="UP000185904">
    <property type="component" value="Unassembled WGS sequence"/>
</dbReference>
<comment type="similarity">
    <text evidence="2">Belongs to the major facilitator superfamily. Sugar transporter (TC 2.A.1.1) family.</text>
</comment>
<feature type="transmembrane region" description="Helical" evidence="7">
    <location>
        <begin position="108"/>
        <end position="130"/>
    </location>
</feature>
<accession>A0A178CKB2</accession>